<dbReference type="InterPro" id="IPR021456">
    <property type="entry name" value="DUF3107"/>
</dbReference>
<reference evidence="2" key="1">
    <citation type="journal article" date="2019" name="Int. J. Syst. Evol. Microbiol.">
        <title>The Global Catalogue of Microorganisms (GCM) 10K type strain sequencing project: providing services to taxonomists for standard genome sequencing and annotation.</title>
        <authorList>
            <consortium name="The Broad Institute Genomics Platform"/>
            <consortium name="The Broad Institute Genome Sequencing Center for Infectious Disease"/>
            <person name="Wu L."/>
            <person name="Ma J."/>
        </authorList>
    </citation>
    <scope>NUCLEOTIDE SEQUENCE [LARGE SCALE GENOMIC DNA]</scope>
    <source>
        <strain evidence="2">JCM 16950</strain>
    </source>
</reference>
<evidence type="ECO:0000313" key="2">
    <source>
        <dbReference type="Proteomes" id="UP001500540"/>
    </source>
</evidence>
<comment type="caution">
    <text evidence="1">The sequence shown here is derived from an EMBL/GenBank/DDBJ whole genome shotgun (WGS) entry which is preliminary data.</text>
</comment>
<accession>A0ABP7GC16</accession>
<name>A0ABP7GC16_9MICO</name>
<dbReference type="Pfam" id="PF11305">
    <property type="entry name" value="DUF3107"/>
    <property type="match status" value="1"/>
</dbReference>
<dbReference type="Proteomes" id="UP001500540">
    <property type="component" value="Unassembled WGS sequence"/>
</dbReference>
<dbReference type="EMBL" id="BAABAF010000004">
    <property type="protein sequence ID" value="GAA3761770.1"/>
    <property type="molecule type" value="Genomic_DNA"/>
</dbReference>
<evidence type="ECO:0000313" key="1">
    <source>
        <dbReference type="EMBL" id="GAA3761770.1"/>
    </source>
</evidence>
<protein>
    <submittedName>
        <fullName evidence="1">DUF3107 domain-containing protein</fullName>
    </submittedName>
</protein>
<sequence length="74" mass="8043">MEIRIGIVNTGRELNFETGDSVDAAREQVTAALESSATHVTFRDTKGNTFIVPTANLAYIELGTEDVRRVGFVA</sequence>
<organism evidence="1 2">
    <name type="scientific">Microbacterium kribbense</name>
    <dbReference type="NCBI Taxonomy" id="433645"/>
    <lineage>
        <taxon>Bacteria</taxon>
        <taxon>Bacillati</taxon>
        <taxon>Actinomycetota</taxon>
        <taxon>Actinomycetes</taxon>
        <taxon>Micrococcales</taxon>
        <taxon>Microbacteriaceae</taxon>
        <taxon>Microbacterium</taxon>
    </lineage>
</organism>
<gene>
    <name evidence="1" type="ORF">GCM10022240_12920</name>
</gene>
<dbReference type="RefSeq" id="WP_344781744.1">
    <property type="nucleotide sequence ID" value="NZ_BAABAF010000004.1"/>
</dbReference>
<keyword evidence="2" id="KW-1185">Reference proteome</keyword>
<proteinExistence type="predicted"/>